<name>A0A2V5HG62_ASPV1</name>
<evidence type="ECO:0000259" key="2">
    <source>
        <dbReference type="Pfam" id="PF07143"/>
    </source>
</evidence>
<dbReference type="Gene3D" id="2.40.370.10">
    <property type="entry name" value="AttH-like domain"/>
    <property type="match status" value="2"/>
</dbReference>
<dbReference type="Pfam" id="PF17186">
    <property type="entry name" value="Lipocalin_9"/>
    <property type="match status" value="1"/>
</dbReference>
<dbReference type="PANTHER" id="PTHR40617">
    <property type="entry name" value="TERPENE CYCLASE ASQC"/>
    <property type="match status" value="1"/>
</dbReference>
<dbReference type="AlphaFoldDB" id="A0A2V5HG62"/>
<dbReference type="EMBL" id="KZ825109">
    <property type="protein sequence ID" value="PYI22741.1"/>
    <property type="molecule type" value="Genomic_DNA"/>
</dbReference>
<evidence type="ECO:0000313" key="3">
    <source>
        <dbReference type="EMBL" id="PYI22741.1"/>
    </source>
</evidence>
<keyword evidence="4" id="KW-1185">Reference proteome</keyword>
<feature type="domain" description="AttH" evidence="2">
    <location>
        <begin position="91"/>
        <end position="215"/>
    </location>
</feature>
<evidence type="ECO:0000313" key="4">
    <source>
        <dbReference type="Proteomes" id="UP000249829"/>
    </source>
</evidence>
<organism evidence="3 4">
    <name type="scientific">Aspergillus violaceofuscus (strain CBS 115571)</name>
    <dbReference type="NCBI Taxonomy" id="1450538"/>
    <lineage>
        <taxon>Eukaryota</taxon>
        <taxon>Fungi</taxon>
        <taxon>Dikarya</taxon>
        <taxon>Ascomycota</taxon>
        <taxon>Pezizomycotina</taxon>
        <taxon>Eurotiomycetes</taxon>
        <taxon>Eurotiomycetidae</taxon>
        <taxon>Eurotiales</taxon>
        <taxon>Aspergillaceae</taxon>
        <taxon>Aspergillus</taxon>
    </lineage>
</organism>
<keyword evidence="1" id="KW-0732">Signal</keyword>
<dbReference type="STRING" id="1450538.A0A2V5HG62"/>
<dbReference type="Proteomes" id="UP000249829">
    <property type="component" value="Unassembled WGS sequence"/>
</dbReference>
<dbReference type="InterPro" id="IPR010791">
    <property type="entry name" value="AttH_dom"/>
</dbReference>
<feature type="signal peptide" evidence="1">
    <location>
        <begin position="1"/>
        <end position="20"/>
    </location>
</feature>
<proteinExistence type="predicted"/>
<protein>
    <recommendedName>
        <fullName evidence="2">AttH domain-containing protein</fullName>
    </recommendedName>
</protein>
<feature type="chain" id="PRO_5016053966" description="AttH domain-containing protein" evidence="1">
    <location>
        <begin position="21"/>
        <end position="362"/>
    </location>
</feature>
<dbReference type="SUPFAM" id="SSF159245">
    <property type="entry name" value="AttH-like"/>
    <property type="match status" value="1"/>
</dbReference>
<dbReference type="OMA" id="WIHNGSS"/>
<gene>
    <name evidence="3" type="ORF">BO99DRAFT_468514</name>
</gene>
<dbReference type="Pfam" id="PF07143">
    <property type="entry name" value="CrtC"/>
    <property type="match status" value="1"/>
</dbReference>
<dbReference type="PANTHER" id="PTHR40617:SF1">
    <property type="entry name" value="ATTH DOMAIN-CONTAINING PROTEIN-RELATED"/>
    <property type="match status" value="1"/>
</dbReference>
<accession>A0A2V5HG62</accession>
<sequence length="362" mass="39837">MHSTAMKLTAFASVLTTALGFRAEMGGLQEQAISAPLPLMIDPASSQSFIANISNSWWSSSYIRASNEHDYMILSHAGLSPSRGYYRASILDITDPTVYHQFETILDPSESSAYEVPDVPFNFTLDQYGFQSVDAAKPLGSMRTWSSIEDVEFDVTFDLSAPVLLNGGSGSFPWGSQVTYEWSMPSGLTSGSLVVNGTRLSIDPVRSMTWYDRQITWPQGLTTLPSNTNWTWFELHLNNDLGEQSEKLSIWIYDSGDSERHQFATVRKAPGVNTVLPVTEFTQSDRTWTSTTSNATYPLDWVVTMSDGTSLSISSVREDQELCDEDGVAPTYEGYITVNGFDRAGNKISGFGVVEVVPVIAA</sequence>
<dbReference type="InterPro" id="IPR023374">
    <property type="entry name" value="AttH-like_dom_sf"/>
</dbReference>
<evidence type="ECO:0000256" key="1">
    <source>
        <dbReference type="SAM" id="SignalP"/>
    </source>
</evidence>
<reference evidence="3 4" key="1">
    <citation type="submission" date="2018-02" db="EMBL/GenBank/DDBJ databases">
        <title>The genomes of Aspergillus section Nigri reveals drivers in fungal speciation.</title>
        <authorList>
            <consortium name="DOE Joint Genome Institute"/>
            <person name="Vesth T.C."/>
            <person name="Nybo J."/>
            <person name="Theobald S."/>
            <person name="Brandl J."/>
            <person name="Frisvad J.C."/>
            <person name="Nielsen K.F."/>
            <person name="Lyhne E.K."/>
            <person name="Kogle M.E."/>
            <person name="Kuo A."/>
            <person name="Riley R."/>
            <person name="Clum A."/>
            <person name="Nolan M."/>
            <person name="Lipzen A."/>
            <person name="Salamov A."/>
            <person name="Henrissat B."/>
            <person name="Wiebenga A."/>
            <person name="De vries R.P."/>
            <person name="Grigoriev I.V."/>
            <person name="Mortensen U.H."/>
            <person name="Andersen M.R."/>
            <person name="Baker S.E."/>
        </authorList>
    </citation>
    <scope>NUCLEOTIDE SEQUENCE [LARGE SCALE GENOMIC DNA]</scope>
    <source>
        <strain evidence="3 4">CBS 115571</strain>
    </source>
</reference>
<dbReference type="InterPro" id="IPR053112">
    <property type="entry name" value="Fungal_Dehydratase/Hydratase"/>
</dbReference>